<organism evidence="2">
    <name type="scientific">Rhizophagus irregularis (strain DAOM 181602 / DAOM 197198 / MUCL 43194)</name>
    <name type="common">Arbuscular mycorrhizal fungus</name>
    <name type="synonym">Glomus intraradices</name>
    <dbReference type="NCBI Taxonomy" id="747089"/>
    <lineage>
        <taxon>Eukaryota</taxon>
        <taxon>Fungi</taxon>
        <taxon>Fungi incertae sedis</taxon>
        <taxon>Mucoromycota</taxon>
        <taxon>Glomeromycotina</taxon>
        <taxon>Glomeromycetes</taxon>
        <taxon>Glomerales</taxon>
        <taxon>Glomeraceae</taxon>
        <taxon>Rhizophagus</taxon>
    </lineage>
</organism>
<dbReference type="InterPro" id="IPR025476">
    <property type="entry name" value="Helitron_helicase-like"/>
</dbReference>
<accession>U9V0C4</accession>
<dbReference type="EMBL" id="KI276509">
    <property type="protein sequence ID" value="ESA21336.1"/>
    <property type="molecule type" value="Genomic_DNA"/>
</dbReference>
<dbReference type="AlphaFoldDB" id="U9V0C4"/>
<evidence type="ECO:0000259" key="1">
    <source>
        <dbReference type="Pfam" id="PF14214"/>
    </source>
</evidence>
<dbReference type="eggNOG" id="KOG0987">
    <property type="taxonomic scope" value="Eukaryota"/>
</dbReference>
<reference evidence="2" key="1">
    <citation type="submission" date="2013-07" db="EMBL/GenBank/DDBJ databases">
        <title>The genome of an arbuscular mycorrhizal fungus provides insights into the evolution of the oldest plant symbiosis.</title>
        <authorList>
            <consortium name="DOE Joint Genome Institute"/>
            <person name="Tisserant E."/>
            <person name="Malbreil M."/>
            <person name="Kuo A."/>
            <person name="Kohler A."/>
            <person name="Symeonidi A."/>
            <person name="Balestrini R."/>
            <person name="Charron P."/>
            <person name="Duensing N."/>
            <person name="Frei-dit-Frey N."/>
            <person name="Gianinazzi-Pearson V."/>
            <person name="Gilbert B."/>
            <person name="Handa Y."/>
            <person name="Hijri M."/>
            <person name="Kaul R."/>
            <person name="Kawaguchi M."/>
            <person name="Krajinski F."/>
            <person name="Lammers P."/>
            <person name="Lapierre D."/>
            <person name="Masclaux F.G."/>
            <person name="Murat C."/>
            <person name="Morin E."/>
            <person name="Ndikumana S."/>
            <person name="Pagni M."/>
            <person name="Petitpierre D."/>
            <person name="Requena N."/>
            <person name="Rosikiewicz P."/>
            <person name="Riley R."/>
            <person name="Saito K."/>
            <person name="San Clemente H."/>
            <person name="Shapiro H."/>
            <person name="van Tuinen D."/>
            <person name="Becard G."/>
            <person name="Bonfante P."/>
            <person name="Paszkowski U."/>
            <person name="Shachar-Hill Y."/>
            <person name="Young J.P."/>
            <person name="Sanders I.R."/>
            <person name="Henrissat B."/>
            <person name="Rensing S.A."/>
            <person name="Grigoriev I.V."/>
            <person name="Corradi N."/>
            <person name="Roux C."/>
            <person name="Martin F."/>
        </authorList>
    </citation>
    <scope>NUCLEOTIDE SEQUENCE</scope>
    <source>
        <strain evidence="2">DAOM 197198</strain>
    </source>
</reference>
<evidence type="ECO:0000313" key="2">
    <source>
        <dbReference type="EMBL" id="ESA21336.1"/>
    </source>
</evidence>
<dbReference type="Pfam" id="PF14214">
    <property type="entry name" value="Helitron_like_N"/>
    <property type="match status" value="1"/>
</dbReference>
<feature type="domain" description="Helitron helicase-like" evidence="1">
    <location>
        <begin position="1"/>
        <end position="109"/>
    </location>
</feature>
<gene>
    <name evidence="2" type="ORF">GLOINDRAFT_17575</name>
</gene>
<protein>
    <recommendedName>
        <fullName evidence="1">Helitron helicase-like domain-containing protein</fullName>
    </recommendedName>
</protein>
<dbReference type="PANTHER" id="PTHR45786">
    <property type="entry name" value="DNA BINDING PROTEIN-LIKE"/>
    <property type="match status" value="1"/>
</dbReference>
<proteinExistence type="predicted"/>
<dbReference type="HOGENOM" id="CLU_001324_3_5_1"/>
<sequence>MYTIVEHTRLNYLRFNQKQMRAELYNGIQDAMISGDRTTNVGQRIILPSSFTGGPRQMHKLYQDAMAIVRVFGKPDLFITITCNPKWPEIQNALLLGQTAQDHPDLISRKIFLEKY</sequence>
<name>U9V0C4_RHIID</name>
<dbReference type="PANTHER" id="PTHR45786:SF74">
    <property type="entry name" value="ATP-DEPENDENT DNA HELICASE"/>
    <property type="match status" value="1"/>
</dbReference>